<evidence type="ECO:0000313" key="6">
    <source>
        <dbReference type="Proteomes" id="UP000295497"/>
    </source>
</evidence>
<keyword evidence="2" id="KW-0325">Glycoprotein</keyword>
<feature type="compositionally biased region" description="Gly residues" evidence="3">
    <location>
        <begin position="38"/>
        <end position="63"/>
    </location>
</feature>
<dbReference type="EC" id="4.2.2.2" evidence="5"/>
<feature type="compositionally biased region" description="Basic and acidic residues" evidence="3">
    <location>
        <begin position="471"/>
        <end position="502"/>
    </location>
</feature>
<dbReference type="RefSeq" id="WP_237245006.1">
    <property type="nucleotide sequence ID" value="NZ_CP012672.1"/>
</dbReference>
<dbReference type="EMBL" id="CP012672">
    <property type="protein sequence ID" value="AUX28766.1"/>
    <property type="molecule type" value="Genomic_DNA"/>
</dbReference>
<evidence type="ECO:0000256" key="3">
    <source>
        <dbReference type="SAM" id="MobiDB-lite"/>
    </source>
</evidence>
<evidence type="ECO:0000256" key="1">
    <source>
        <dbReference type="ARBA" id="ARBA00022723"/>
    </source>
</evidence>
<dbReference type="GO" id="GO:0046872">
    <property type="term" value="F:metal ion binding"/>
    <property type="evidence" value="ECO:0007669"/>
    <property type="project" value="UniProtKB-KW"/>
</dbReference>
<sequence>MKRLSDLSRGVMLRASSATPAVLLVLAALVTPACGDGGGSPPGSGAAGAPGDGGAGSVGGGGSSSITGVASSGGAAGEGGATVAGSGGSSGDGAPAGGGSAASGAGGGGAPPSGEVLAFPGAQGFGRHAVGGRGGDVVHVTNLNDSGAGSLRDAISQPNRTVVFDVGGVIEISSRLVFKSNQTIAGQTAPGGGITIYGNGTSFSGASNTIVRFVRFRMGAGGDSGKDTVTMANGHDVIWDHCSLSWGRDGTFDLNQESGAELYNLTLQDSIVAQGLQSHSTGGLVNTAGTSIIRSLYIDNNSRNPKARGTLQFVNNVVYNWVVSGYILGDTSGRSDGSMLGNYFITGPETRGGTLDSPTPAYNLYADGNYYDSDKDGTLDGRLLGKGDFGTVTWLDAPSVEFPDVPAMTAQEAYAYVSAHAGASIHRDEADRYVLDELASLGKRGATISNESSLGFANGVGALPGGSAPSDADRDGMPDAWERARDLDPANADDRNGDRDGDGYTNLEEYLSSLVP</sequence>
<dbReference type="SUPFAM" id="SSF51126">
    <property type="entry name" value="Pectin lyase-like"/>
    <property type="match status" value="1"/>
</dbReference>
<proteinExistence type="predicted"/>
<accession>A0A4P2QGQ4</accession>
<dbReference type="AlphaFoldDB" id="A0A4P2QGQ4"/>
<gene>
    <name evidence="5" type="primary">pel</name>
    <name evidence="5" type="ORF">SOCE836_008480</name>
</gene>
<evidence type="ECO:0000256" key="4">
    <source>
        <dbReference type="SAM" id="SignalP"/>
    </source>
</evidence>
<reference evidence="5 6" key="1">
    <citation type="submission" date="2015-09" db="EMBL/GenBank/DDBJ databases">
        <title>Sorangium comparison.</title>
        <authorList>
            <person name="Zaburannyi N."/>
            <person name="Bunk B."/>
            <person name="Overmann J."/>
            <person name="Mueller R."/>
        </authorList>
    </citation>
    <scope>NUCLEOTIDE SEQUENCE [LARGE SCALE GENOMIC DNA]</scope>
    <source>
        <strain evidence="5 6">So ce836</strain>
    </source>
</reference>
<dbReference type="GO" id="GO:0030570">
    <property type="term" value="F:pectate lyase activity"/>
    <property type="evidence" value="ECO:0007669"/>
    <property type="project" value="UniProtKB-EC"/>
</dbReference>
<dbReference type="InterPro" id="IPR012334">
    <property type="entry name" value="Pectin_lyas_fold"/>
</dbReference>
<evidence type="ECO:0000313" key="5">
    <source>
        <dbReference type="EMBL" id="AUX28766.1"/>
    </source>
</evidence>
<name>A0A4P2QGQ4_SORCE</name>
<feature type="compositionally biased region" description="Low complexity" evidence="3">
    <location>
        <begin position="64"/>
        <end position="73"/>
    </location>
</feature>
<dbReference type="PANTHER" id="PTHR42970">
    <property type="entry name" value="PECTATE LYASE C-RELATED"/>
    <property type="match status" value="1"/>
</dbReference>
<evidence type="ECO:0000256" key="2">
    <source>
        <dbReference type="ARBA" id="ARBA00023180"/>
    </source>
</evidence>
<dbReference type="InterPro" id="IPR052063">
    <property type="entry name" value="Polysaccharide_Lyase_1"/>
</dbReference>
<dbReference type="PANTHER" id="PTHR42970:SF1">
    <property type="entry name" value="PECTATE LYASE C-RELATED"/>
    <property type="match status" value="1"/>
</dbReference>
<feature type="compositionally biased region" description="Gly residues" evidence="3">
    <location>
        <begin position="74"/>
        <end position="111"/>
    </location>
</feature>
<feature type="signal peptide" evidence="4">
    <location>
        <begin position="1"/>
        <end position="35"/>
    </location>
</feature>
<dbReference type="Gene3D" id="2.160.20.10">
    <property type="entry name" value="Single-stranded right-handed beta-helix, Pectin lyase-like"/>
    <property type="match status" value="1"/>
</dbReference>
<feature type="region of interest" description="Disordered" evidence="3">
    <location>
        <begin position="38"/>
        <end position="120"/>
    </location>
</feature>
<dbReference type="Proteomes" id="UP000295497">
    <property type="component" value="Chromosome"/>
</dbReference>
<keyword evidence="4" id="KW-0732">Signal</keyword>
<feature type="chain" id="PRO_5020834997" evidence="4">
    <location>
        <begin position="36"/>
        <end position="516"/>
    </location>
</feature>
<dbReference type="InterPro" id="IPR011050">
    <property type="entry name" value="Pectin_lyase_fold/virulence"/>
</dbReference>
<keyword evidence="5" id="KW-0456">Lyase</keyword>
<protein>
    <submittedName>
        <fullName evidence="5">Pectate lyase</fullName>
        <ecNumber evidence="5">4.2.2.2</ecNumber>
    </submittedName>
</protein>
<feature type="region of interest" description="Disordered" evidence="3">
    <location>
        <begin position="465"/>
        <end position="516"/>
    </location>
</feature>
<organism evidence="5 6">
    <name type="scientific">Sorangium cellulosum</name>
    <name type="common">Polyangium cellulosum</name>
    <dbReference type="NCBI Taxonomy" id="56"/>
    <lineage>
        <taxon>Bacteria</taxon>
        <taxon>Pseudomonadati</taxon>
        <taxon>Myxococcota</taxon>
        <taxon>Polyangia</taxon>
        <taxon>Polyangiales</taxon>
        <taxon>Polyangiaceae</taxon>
        <taxon>Sorangium</taxon>
    </lineage>
</organism>
<keyword evidence="1" id="KW-0479">Metal-binding</keyword>